<evidence type="ECO:0000256" key="1">
    <source>
        <dbReference type="SAM" id="MobiDB-lite"/>
    </source>
</evidence>
<feature type="compositionally biased region" description="Basic and acidic residues" evidence="1">
    <location>
        <begin position="386"/>
        <end position="416"/>
    </location>
</feature>
<feature type="compositionally biased region" description="Basic and acidic residues" evidence="1">
    <location>
        <begin position="451"/>
        <end position="460"/>
    </location>
</feature>
<accession>A0AAD1Y6F7</accession>
<protein>
    <submittedName>
        <fullName evidence="2">Uncharacterized protein</fullName>
    </submittedName>
</protein>
<feature type="compositionally biased region" description="Basic and acidic residues" evidence="1">
    <location>
        <begin position="474"/>
        <end position="484"/>
    </location>
</feature>
<dbReference type="Proteomes" id="UP001295684">
    <property type="component" value="Unassembled WGS sequence"/>
</dbReference>
<feature type="region of interest" description="Disordered" evidence="1">
    <location>
        <begin position="343"/>
        <end position="416"/>
    </location>
</feature>
<organism evidence="2 3">
    <name type="scientific">Euplotes crassus</name>
    <dbReference type="NCBI Taxonomy" id="5936"/>
    <lineage>
        <taxon>Eukaryota</taxon>
        <taxon>Sar</taxon>
        <taxon>Alveolata</taxon>
        <taxon>Ciliophora</taxon>
        <taxon>Intramacronucleata</taxon>
        <taxon>Spirotrichea</taxon>
        <taxon>Hypotrichia</taxon>
        <taxon>Euplotida</taxon>
        <taxon>Euplotidae</taxon>
        <taxon>Moneuplotes</taxon>
    </lineage>
</organism>
<proteinExistence type="predicted"/>
<evidence type="ECO:0000313" key="3">
    <source>
        <dbReference type="Proteomes" id="UP001295684"/>
    </source>
</evidence>
<dbReference type="AlphaFoldDB" id="A0AAD1Y6F7"/>
<feature type="compositionally biased region" description="Polar residues" evidence="1">
    <location>
        <begin position="343"/>
        <end position="365"/>
    </location>
</feature>
<reference evidence="2" key="1">
    <citation type="submission" date="2023-07" db="EMBL/GenBank/DDBJ databases">
        <authorList>
            <consortium name="AG Swart"/>
            <person name="Singh M."/>
            <person name="Singh A."/>
            <person name="Seah K."/>
            <person name="Emmerich C."/>
        </authorList>
    </citation>
    <scope>NUCLEOTIDE SEQUENCE</scope>
    <source>
        <strain evidence="2">DP1</strain>
    </source>
</reference>
<feature type="compositionally biased region" description="Polar residues" evidence="1">
    <location>
        <begin position="511"/>
        <end position="520"/>
    </location>
</feature>
<feature type="region of interest" description="Disordered" evidence="1">
    <location>
        <begin position="431"/>
        <end position="543"/>
    </location>
</feature>
<dbReference type="EMBL" id="CAMPGE010027610">
    <property type="protein sequence ID" value="CAI2385225.1"/>
    <property type="molecule type" value="Genomic_DNA"/>
</dbReference>
<gene>
    <name evidence="2" type="ORF">ECRASSUSDP1_LOCUS26774</name>
</gene>
<feature type="compositionally biased region" description="Polar residues" evidence="1">
    <location>
        <begin position="705"/>
        <end position="729"/>
    </location>
</feature>
<evidence type="ECO:0000313" key="2">
    <source>
        <dbReference type="EMBL" id="CAI2385225.1"/>
    </source>
</evidence>
<feature type="region of interest" description="Disordered" evidence="1">
    <location>
        <begin position="765"/>
        <end position="786"/>
    </location>
</feature>
<sequence>MICRTKLSRNPRTLACCGKSPYKRSALTPQNRNKSIHPEKRPQSNKITACSSGGLVKSKKNRNGKYMGIYSKIKTKISNDKFGLFQKPFDYNQSFIKKKNPSCNSRTSNLLDKRNTMFEGTYKVKPKKINEFDAYNLTVNNQFDLNRTVDMLIHKKNKNYSQISNLRSINRPKSMERIKRKQLATSKIKKPCKSKPRKKPKKIKNEVSTFSQVRALVGTKSNREIKQYLLQSRNAKQKISPSTSYKSRRFKLDSETQKVCKPKKGREPKLNIQTKMNKSVIYTSKPKKKVKDKQFRPITDKTQILPMLTSFKKGDMSLNANLLRQSLSSNVKSPSLKFVKQSSTMKVSDTTNASADSFLKSSARNLNKEKKPKPETIVKPSKPKKPAAEEKSVRLDDTVNKGKNIEDQEKRIHQNRENVLSFGPLVNESLEIPLDPKSSKESSKKSKKRSKGDTKNKEDGTNLSLHSYEDTDEANEKYYSEQELSRNILGINQNSTGNENNKDIKNTNNDQKSNSKTQDLPSDFNIFKSGVRSPDKEASSQEILSDDDSYEYIVDKEILDYIESLRDRFDLDSIQTTKEFIDRINQELDSPELTEKQFYALQELKKGLIYELEEPIEIEGDIDTDEDVREEDDYAYVLTKTPPKPSIITTNEQIAPMNYNRGNSKPLEGDKFCTSFTPNIQNSHKLFINNNTDVFNLKLHDSDQGSKASTSKTPCFIETPSNSSQINSLSGTKGGLFKANSGSKEVMGASCKGNKMLNPQDLITAMNNSREKQGAKQLLSSEKSSVENFQRKFQKTLSFGDKQ</sequence>
<feature type="compositionally biased region" description="Basic and acidic residues" evidence="1">
    <location>
        <begin position="366"/>
        <end position="376"/>
    </location>
</feature>
<feature type="region of interest" description="Disordered" evidence="1">
    <location>
        <begin position="25"/>
        <end position="49"/>
    </location>
</feature>
<keyword evidence="3" id="KW-1185">Reference proteome</keyword>
<name>A0AAD1Y6F7_EUPCR</name>
<feature type="region of interest" description="Disordered" evidence="1">
    <location>
        <begin position="703"/>
        <end position="729"/>
    </location>
</feature>
<comment type="caution">
    <text evidence="2">The sequence shown here is derived from an EMBL/GenBank/DDBJ whole genome shotgun (WGS) entry which is preliminary data.</text>
</comment>